<keyword evidence="1" id="KW-0812">Transmembrane</keyword>
<keyword evidence="1" id="KW-1133">Transmembrane helix</keyword>
<reference evidence="2 3" key="1">
    <citation type="submission" date="2019-07" db="EMBL/GenBank/DDBJ databases">
        <title>Analysis of the biochemical properties, biological activity and biotechnological potential of siderophores and biosurfactants produced by Antarctic psychrotolerant bacteria.</title>
        <authorList>
            <person name="Styczynski M."/>
            <person name="Krucon T."/>
            <person name="Decewicz P."/>
            <person name="Dziewit L."/>
        </authorList>
    </citation>
    <scope>NUCLEOTIDE SEQUENCE [LARGE SCALE GENOMIC DNA]</scope>
    <source>
        <strain evidence="2 3">ANT_H27</strain>
    </source>
</reference>
<dbReference type="Proteomes" id="UP000323856">
    <property type="component" value="Unassembled WGS sequence"/>
</dbReference>
<evidence type="ECO:0000313" key="3">
    <source>
        <dbReference type="Proteomes" id="UP000323856"/>
    </source>
</evidence>
<proteinExistence type="predicted"/>
<protein>
    <submittedName>
        <fullName evidence="2">Uncharacterized protein</fullName>
    </submittedName>
</protein>
<organism evidence="2 3">
    <name type="scientific">Paeniglutamicibacter gangotriensis</name>
    <dbReference type="NCBI Taxonomy" id="254787"/>
    <lineage>
        <taxon>Bacteria</taxon>
        <taxon>Bacillati</taxon>
        <taxon>Actinomycetota</taxon>
        <taxon>Actinomycetes</taxon>
        <taxon>Micrococcales</taxon>
        <taxon>Micrococcaceae</taxon>
        <taxon>Paeniglutamicibacter</taxon>
    </lineage>
</organism>
<dbReference type="EMBL" id="VOBL01000007">
    <property type="protein sequence ID" value="KAA0977414.1"/>
    <property type="molecule type" value="Genomic_DNA"/>
</dbReference>
<feature type="transmembrane region" description="Helical" evidence="1">
    <location>
        <begin position="39"/>
        <end position="62"/>
    </location>
</feature>
<dbReference type="RefSeq" id="WP_149619420.1">
    <property type="nucleotide sequence ID" value="NZ_JBITUG010000003.1"/>
</dbReference>
<keyword evidence="1" id="KW-0472">Membrane</keyword>
<sequence>MVNRFWRYLPAACALLMFVVVAVVDPALAGAPWWTLNESGLWIALAFPLVPWFICAAIALWVSRGTRSRTVLLLLSLMSLTSGIIPAFIWALLLHDVYPEARKLGISLAIPTIAGMTLLMLLVGLALRRARRATRVSRDAAPG</sequence>
<accession>A0A5B0EEC1</accession>
<evidence type="ECO:0000313" key="2">
    <source>
        <dbReference type="EMBL" id="KAA0977414.1"/>
    </source>
</evidence>
<name>A0A5B0EEC1_9MICC</name>
<dbReference type="AlphaFoldDB" id="A0A5B0EEC1"/>
<evidence type="ECO:0000256" key="1">
    <source>
        <dbReference type="SAM" id="Phobius"/>
    </source>
</evidence>
<dbReference type="OrthoDB" id="4964729at2"/>
<feature type="transmembrane region" description="Helical" evidence="1">
    <location>
        <begin position="105"/>
        <end position="127"/>
    </location>
</feature>
<gene>
    <name evidence="2" type="ORF">FQ154_08975</name>
</gene>
<feature type="transmembrane region" description="Helical" evidence="1">
    <location>
        <begin position="71"/>
        <end position="93"/>
    </location>
</feature>
<comment type="caution">
    <text evidence="2">The sequence shown here is derived from an EMBL/GenBank/DDBJ whole genome shotgun (WGS) entry which is preliminary data.</text>
</comment>